<organism evidence="1 2">
    <name type="scientific">Trichonephila clavata</name>
    <name type="common">Joro spider</name>
    <name type="synonym">Nephila clavata</name>
    <dbReference type="NCBI Taxonomy" id="2740835"/>
    <lineage>
        <taxon>Eukaryota</taxon>
        <taxon>Metazoa</taxon>
        <taxon>Ecdysozoa</taxon>
        <taxon>Arthropoda</taxon>
        <taxon>Chelicerata</taxon>
        <taxon>Arachnida</taxon>
        <taxon>Araneae</taxon>
        <taxon>Araneomorphae</taxon>
        <taxon>Entelegynae</taxon>
        <taxon>Araneoidea</taxon>
        <taxon>Nephilidae</taxon>
        <taxon>Trichonephila</taxon>
    </lineage>
</organism>
<name>A0A8X6M2S1_TRICU</name>
<gene>
    <name evidence="1" type="ORF">TNCT_732641</name>
</gene>
<sequence length="124" mass="14352">MRNKNKKLNLPIPIIQRTFGYSFGIPQPNNGTPLKFTRRIGDMLQESSNHRGVNRKRSRRINSCPYQRVLLTPQMRREDCCGWSRKIPGSVRRPSTRAVIISRAVYQVQLTLSLASHPYSLILF</sequence>
<dbReference type="OrthoDB" id="6428317at2759"/>
<dbReference type="AlphaFoldDB" id="A0A8X6M2S1"/>
<comment type="caution">
    <text evidence="1">The sequence shown here is derived from an EMBL/GenBank/DDBJ whole genome shotgun (WGS) entry which is preliminary data.</text>
</comment>
<reference evidence="1" key="1">
    <citation type="submission" date="2020-07" db="EMBL/GenBank/DDBJ databases">
        <title>Multicomponent nature underlies the extraordinary mechanical properties of spider dragline silk.</title>
        <authorList>
            <person name="Kono N."/>
            <person name="Nakamura H."/>
            <person name="Mori M."/>
            <person name="Yoshida Y."/>
            <person name="Ohtoshi R."/>
            <person name="Malay A.D."/>
            <person name="Moran D.A.P."/>
            <person name="Tomita M."/>
            <person name="Numata K."/>
            <person name="Arakawa K."/>
        </authorList>
    </citation>
    <scope>NUCLEOTIDE SEQUENCE</scope>
</reference>
<keyword evidence="2" id="KW-1185">Reference proteome</keyword>
<dbReference type="EMBL" id="BMAO01039406">
    <property type="protein sequence ID" value="GFR31120.1"/>
    <property type="molecule type" value="Genomic_DNA"/>
</dbReference>
<evidence type="ECO:0000313" key="2">
    <source>
        <dbReference type="Proteomes" id="UP000887116"/>
    </source>
</evidence>
<accession>A0A8X6M2S1</accession>
<proteinExistence type="predicted"/>
<dbReference type="Proteomes" id="UP000887116">
    <property type="component" value="Unassembled WGS sequence"/>
</dbReference>
<protein>
    <submittedName>
        <fullName evidence="1">Uncharacterized protein</fullName>
    </submittedName>
</protein>
<evidence type="ECO:0000313" key="1">
    <source>
        <dbReference type="EMBL" id="GFR31120.1"/>
    </source>
</evidence>